<keyword evidence="2" id="KW-1185">Reference proteome</keyword>
<reference evidence="1" key="1">
    <citation type="submission" date="2020-07" db="EMBL/GenBank/DDBJ databases">
        <title>Multicomponent nature underlies the extraordinary mechanical properties of spider dragline silk.</title>
        <authorList>
            <person name="Kono N."/>
            <person name="Nakamura H."/>
            <person name="Mori M."/>
            <person name="Yoshida Y."/>
            <person name="Ohtoshi R."/>
            <person name="Malay A.D."/>
            <person name="Moran D.A.P."/>
            <person name="Tomita M."/>
            <person name="Numata K."/>
            <person name="Arakawa K."/>
        </authorList>
    </citation>
    <scope>NUCLEOTIDE SEQUENCE</scope>
</reference>
<comment type="caution">
    <text evidence="1">The sequence shown here is derived from an EMBL/GenBank/DDBJ whole genome shotgun (WGS) entry which is preliminary data.</text>
</comment>
<feature type="non-terminal residue" evidence="1">
    <location>
        <position position="1"/>
    </location>
</feature>
<accession>A0A8X6HC24</accession>
<name>A0A8X6HC24_TRICU</name>
<evidence type="ECO:0000313" key="2">
    <source>
        <dbReference type="Proteomes" id="UP000887116"/>
    </source>
</evidence>
<protein>
    <submittedName>
        <fullName evidence="1">Uncharacterized protein</fullName>
    </submittedName>
</protein>
<organism evidence="1 2">
    <name type="scientific">Trichonephila clavata</name>
    <name type="common">Joro spider</name>
    <name type="synonym">Nephila clavata</name>
    <dbReference type="NCBI Taxonomy" id="2740835"/>
    <lineage>
        <taxon>Eukaryota</taxon>
        <taxon>Metazoa</taxon>
        <taxon>Ecdysozoa</taxon>
        <taxon>Arthropoda</taxon>
        <taxon>Chelicerata</taxon>
        <taxon>Arachnida</taxon>
        <taxon>Araneae</taxon>
        <taxon>Araneomorphae</taxon>
        <taxon>Entelegynae</taxon>
        <taxon>Araneoidea</taxon>
        <taxon>Nephilidae</taxon>
        <taxon>Trichonephila</taxon>
    </lineage>
</organism>
<dbReference type="EMBL" id="BMAO01008135">
    <property type="protein sequence ID" value="GFR21151.1"/>
    <property type="molecule type" value="Genomic_DNA"/>
</dbReference>
<gene>
    <name evidence="1" type="primary">AVEN_174218_1</name>
    <name evidence="1" type="ORF">TNCT_250791</name>
</gene>
<evidence type="ECO:0000313" key="1">
    <source>
        <dbReference type="EMBL" id="GFR21151.1"/>
    </source>
</evidence>
<sequence length="161" mass="18569">SRSIPPLPERPAVESLRSECSLKNFQVTLRTYIHFQAQLMQLKTILGRRVLKTSKAKLDDTSVSLQRKIGNLDTLNKTAMEMFEKLKQSSQSLIPQGNEGNLRILSVIKEKQRMPSFLSSYFRERKTKILNQMQEVTKHTQHLKQSDYFKNLGNTLDGIFA</sequence>
<dbReference type="OrthoDB" id="6423241at2759"/>
<dbReference type="Proteomes" id="UP000887116">
    <property type="component" value="Unassembled WGS sequence"/>
</dbReference>
<dbReference type="AlphaFoldDB" id="A0A8X6HC24"/>
<proteinExistence type="predicted"/>